<gene>
    <name evidence="2" type="ORF">CBR_g37645</name>
</gene>
<evidence type="ECO:0000313" key="2">
    <source>
        <dbReference type="EMBL" id="GBG83846.1"/>
    </source>
</evidence>
<feature type="coiled-coil region" evidence="1">
    <location>
        <begin position="176"/>
        <end position="249"/>
    </location>
</feature>
<comment type="caution">
    <text evidence="2">The sequence shown here is derived from an EMBL/GenBank/DDBJ whole genome shotgun (WGS) entry which is preliminary data.</text>
</comment>
<feature type="coiled-coil region" evidence="1">
    <location>
        <begin position="93"/>
        <end position="127"/>
    </location>
</feature>
<reference evidence="2 3" key="1">
    <citation type="journal article" date="2018" name="Cell">
        <title>The Chara Genome: Secondary Complexity and Implications for Plant Terrestrialization.</title>
        <authorList>
            <person name="Nishiyama T."/>
            <person name="Sakayama H."/>
            <person name="Vries J.D."/>
            <person name="Buschmann H."/>
            <person name="Saint-Marcoux D."/>
            <person name="Ullrich K.K."/>
            <person name="Haas F.B."/>
            <person name="Vanderstraeten L."/>
            <person name="Becker D."/>
            <person name="Lang D."/>
            <person name="Vosolsobe S."/>
            <person name="Rombauts S."/>
            <person name="Wilhelmsson P.K.I."/>
            <person name="Janitza P."/>
            <person name="Kern R."/>
            <person name="Heyl A."/>
            <person name="Rumpler F."/>
            <person name="Villalobos L.I.A.C."/>
            <person name="Clay J.M."/>
            <person name="Skokan R."/>
            <person name="Toyoda A."/>
            <person name="Suzuki Y."/>
            <person name="Kagoshima H."/>
            <person name="Schijlen E."/>
            <person name="Tajeshwar N."/>
            <person name="Catarino B."/>
            <person name="Hetherington A.J."/>
            <person name="Saltykova A."/>
            <person name="Bonnot C."/>
            <person name="Breuninger H."/>
            <person name="Symeonidi A."/>
            <person name="Radhakrishnan G.V."/>
            <person name="Van Nieuwerburgh F."/>
            <person name="Deforce D."/>
            <person name="Chang C."/>
            <person name="Karol K.G."/>
            <person name="Hedrich R."/>
            <person name="Ulvskov P."/>
            <person name="Glockner G."/>
            <person name="Delwiche C.F."/>
            <person name="Petrasek J."/>
            <person name="Van de Peer Y."/>
            <person name="Friml J."/>
            <person name="Beilby M."/>
            <person name="Dolan L."/>
            <person name="Kohara Y."/>
            <person name="Sugano S."/>
            <person name="Fujiyama A."/>
            <person name="Delaux P.-M."/>
            <person name="Quint M."/>
            <person name="TheiBen G."/>
            <person name="Hagemann M."/>
            <person name="Harholt J."/>
            <person name="Dunand C."/>
            <person name="Zachgo S."/>
            <person name="Langdale J."/>
            <person name="Maumus F."/>
            <person name="Straeten D.V.D."/>
            <person name="Gould S.B."/>
            <person name="Rensing S.A."/>
        </authorList>
    </citation>
    <scope>NUCLEOTIDE SEQUENCE [LARGE SCALE GENOMIC DNA]</scope>
    <source>
        <strain evidence="2 3">S276</strain>
    </source>
</reference>
<evidence type="ECO:0008006" key="4">
    <source>
        <dbReference type="Google" id="ProtNLM"/>
    </source>
</evidence>
<dbReference type="AlphaFoldDB" id="A0A388LNC0"/>
<dbReference type="Gramene" id="GBG83846">
    <property type="protein sequence ID" value="GBG83846"/>
    <property type="gene ID" value="CBR_g37645"/>
</dbReference>
<accession>A0A388LNC0</accession>
<evidence type="ECO:0000313" key="3">
    <source>
        <dbReference type="Proteomes" id="UP000265515"/>
    </source>
</evidence>
<protein>
    <recommendedName>
        <fullName evidence="4">Trichohyalin-plectin-homology domain-containing protein</fullName>
    </recommendedName>
</protein>
<organism evidence="2 3">
    <name type="scientific">Chara braunii</name>
    <name type="common">Braun's stonewort</name>
    <dbReference type="NCBI Taxonomy" id="69332"/>
    <lineage>
        <taxon>Eukaryota</taxon>
        <taxon>Viridiplantae</taxon>
        <taxon>Streptophyta</taxon>
        <taxon>Charophyceae</taxon>
        <taxon>Charales</taxon>
        <taxon>Characeae</taxon>
        <taxon>Chara</taxon>
    </lineage>
</organism>
<keyword evidence="1" id="KW-0175">Coiled coil</keyword>
<dbReference type="Proteomes" id="UP000265515">
    <property type="component" value="Unassembled WGS sequence"/>
</dbReference>
<evidence type="ECO:0000256" key="1">
    <source>
        <dbReference type="SAM" id="Coils"/>
    </source>
</evidence>
<dbReference type="EMBL" id="BFEA01000453">
    <property type="protein sequence ID" value="GBG83846.1"/>
    <property type="molecule type" value="Genomic_DNA"/>
</dbReference>
<proteinExistence type="predicted"/>
<keyword evidence="3" id="KW-1185">Reference proteome</keyword>
<name>A0A388LNC0_CHABU</name>
<sequence length="257" mass="31122">MKYQVKLGELAEKELQKKIQEQKKMMRSGLDQQVIELKERKKKEALADRIYSQYEARDFEKWRKDEEAKMEEKLKAEYELKDQRDQQLSEQAMGQIKVELEKLKEDRKRLKKAFAEAREQKQVEQKQKAVTKEFMDRVLESDMANRKFKAELKKKQNEEDKKRMHDFADIHYRQEMLRLEMRKAKSEEAKKRIESAAAAIAASQVYKELNEALVKKHFEARQKELEEREKQLKQRKEDLRVEMVNMLDKQLIEKRQL</sequence>